<dbReference type="PANTHER" id="PTHR21115:SF0">
    <property type="entry name" value="GH06117P-RELATED"/>
    <property type="match status" value="1"/>
</dbReference>
<proteinExistence type="predicted"/>
<evidence type="ECO:0000259" key="1">
    <source>
        <dbReference type="Pfam" id="PF16013"/>
    </source>
</evidence>
<accession>A0A814WDK1</accession>
<dbReference type="Proteomes" id="UP000663891">
    <property type="component" value="Unassembled WGS sequence"/>
</dbReference>
<protein>
    <recommendedName>
        <fullName evidence="1">DUF4781 domain-containing protein</fullName>
    </recommendedName>
</protein>
<organism evidence="2 3">
    <name type="scientific">Adineta steineri</name>
    <dbReference type="NCBI Taxonomy" id="433720"/>
    <lineage>
        <taxon>Eukaryota</taxon>
        <taxon>Metazoa</taxon>
        <taxon>Spiralia</taxon>
        <taxon>Gnathifera</taxon>
        <taxon>Rotifera</taxon>
        <taxon>Eurotatoria</taxon>
        <taxon>Bdelloidea</taxon>
        <taxon>Adinetida</taxon>
        <taxon>Adinetidae</taxon>
        <taxon>Adineta</taxon>
    </lineage>
</organism>
<dbReference type="EMBL" id="CAJNON010000331">
    <property type="protein sequence ID" value="CAF1200813.1"/>
    <property type="molecule type" value="Genomic_DNA"/>
</dbReference>
<feature type="domain" description="DUF4781" evidence="1">
    <location>
        <begin position="120"/>
        <end position="416"/>
    </location>
</feature>
<evidence type="ECO:0000313" key="3">
    <source>
        <dbReference type="Proteomes" id="UP000663891"/>
    </source>
</evidence>
<sequence length="774" mass="87301">MGNTLTGEYLNTWNNYDVQTWKEKAKNEMKYYCLLYNGSIFHDYTDLTYAQKRAKICFALFGPPQENAENIEDAYKSEQKDEAGKILDKIIEVWREVPKDRLCIEVNFISCKKDELEFRVPVFRLLYKQEGNVFLSRFIDHMYRVYDSWDDWKNNNILPMMKYCYPKYGFYSCSNENRQEFDAERDPVVEFGTTPACDLTARITRIADVVTTVTGVTIGVASLFTPAGFISGPILLTLGGGSAAYGFGRAGQRLYDKATHGESLTDLESVVLFTAMLATPLNFASSIANTRLAAGAAQGRIFSQNTRILVTVLNSTNLGLNGFMFTVSLVQILEKGYNGNLQPLDVLQFSISSLFFFNTLMQPVTAKGVITRAQNERIANVANQMTDVETQNAYRKFVDNNSGDMQKNSQLIRTLNRIDDPNKFFADTKNLDVSLGGRKGKTVLLTDTHGNTMRHDPNRPVVFEQRSMGGIGGTPRIDKVSKLNNCLGVADFEQDQYLRNMTDRQRGRVNKTFGGAARYDKKIVDVAKKLAQDINDPGNRNRSTIKINNPDDFMSLVEIVAAESKTGPGAISKFDDPAFYNTFKSNLDNDLAKAQSISNQMNLKFSDPYKACYHYRKHGSDFVQCKQIDFYLEKLPKSLMQDQNCVKVETVRCTLPDGSLETTTHKTYLLKNDKMSVVIEGEGNRQTISTMFVKPGEWQTYIDNLPARQYTNTAPKIYDATNLLASNLGLDGVRVLLHANERVCDVTDLPSNSDNNYYQRQIALLLENLAEADF</sequence>
<dbReference type="InterPro" id="IPR031962">
    <property type="entry name" value="DUF4781"/>
</dbReference>
<name>A0A814WDK1_9BILA</name>
<dbReference type="PANTHER" id="PTHR21115">
    <property type="entry name" value="GH06117P-RELATED"/>
    <property type="match status" value="1"/>
</dbReference>
<dbReference type="OrthoDB" id="6512497at2759"/>
<reference evidence="2" key="1">
    <citation type="submission" date="2021-02" db="EMBL/GenBank/DDBJ databases">
        <authorList>
            <person name="Nowell W R."/>
        </authorList>
    </citation>
    <scope>NUCLEOTIDE SEQUENCE</scope>
</reference>
<comment type="caution">
    <text evidence="2">The sequence shown here is derived from an EMBL/GenBank/DDBJ whole genome shotgun (WGS) entry which is preliminary data.</text>
</comment>
<gene>
    <name evidence="2" type="ORF">VCS650_LOCUS25614</name>
</gene>
<evidence type="ECO:0000313" key="2">
    <source>
        <dbReference type="EMBL" id="CAF1200813.1"/>
    </source>
</evidence>
<dbReference type="AlphaFoldDB" id="A0A814WDK1"/>
<dbReference type="Pfam" id="PF16013">
    <property type="entry name" value="DUF4781"/>
    <property type="match status" value="1"/>
</dbReference>